<sequence length="343" mass="37291">MKRHSSASYFLSRCYDTRVIYHLRGRVAANPVQSGTGNSDGDNQFYSIFDGSSLDAYRQGPKENPHQYLPHSITAAVGDVIVFEFYPRNHSVVKADFMAPCVPAADEIFYSGQVNTFNENSDGQLEGEPPTWSLVVNDTEPMFFYCTAVDSCLVNGMVGVINPNETMTWEAQFAQARRYPYMLVPGQSPPAEGTGYSSSAAGTHNKSSFSRGAIAGTVVGGLAFVGILLVLVIMLCRNWYKQGPSSQVGRMERTAHWALFSSRGEGKSKQGFTASSSVGGHGTFSSSSEASPPAVSPPLRNGYWNWETATKQPLPQEDIRQPSELEATGVVGGKPGGMYYGWR</sequence>
<dbReference type="CDD" id="cd00920">
    <property type="entry name" value="Cupredoxin"/>
    <property type="match status" value="1"/>
</dbReference>
<dbReference type="EMBL" id="BLKC01000005">
    <property type="protein sequence ID" value="GFF24771.1"/>
    <property type="molecule type" value="Genomic_DNA"/>
</dbReference>
<feature type="transmembrane region" description="Helical" evidence="2">
    <location>
        <begin position="213"/>
        <end position="236"/>
    </location>
</feature>
<name>A0A8H3RHN6_9EURO</name>
<evidence type="ECO:0000256" key="1">
    <source>
        <dbReference type="SAM" id="MobiDB-lite"/>
    </source>
</evidence>
<proteinExistence type="predicted"/>
<evidence type="ECO:0000313" key="3">
    <source>
        <dbReference type="EMBL" id="GFF24771.1"/>
    </source>
</evidence>
<accession>A0A8H3RHN6</accession>
<keyword evidence="2" id="KW-0472">Membrane</keyword>
<evidence type="ECO:0008006" key="5">
    <source>
        <dbReference type="Google" id="ProtNLM"/>
    </source>
</evidence>
<dbReference type="InterPro" id="IPR008972">
    <property type="entry name" value="Cupredoxin"/>
</dbReference>
<dbReference type="SUPFAM" id="SSF49503">
    <property type="entry name" value="Cupredoxins"/>
    <property type="match status" value="1"/>
</dbReference>
<feature type="region of interest" description="Disordered" evidence="1">
    <location>
        <begin position="265"/>
        <end position="296"/>
    </location>
</feature>
<dbReference type="Proteomes" id="UP000465221">
    <property type="component" value="Unassembled WGS sequence"/>
</dbReference>
<comment type="caution">
    <text evidence="3">The sequence shown here is derived from an EMBL/GenBank/DDBJ whole genome shotgun (WGS) entry which is preliminary data.</text>
</comment>
<keyword evidence="2" id="KW-1133">Transmembrane helix</keyword>
<organism evidence="3 4">
    <name type="scientific">Aspergillus udagawae</name>
    <dbReference type="NCBI Taxonomy" id="91492"/>
    <lineage>
        <taxon>Eukaryota</taxon>
        <taxon>Fungi</taxon>
        <taxon>Dikarya</taxon>
        <taxon>Ascomycota</taxon>
        <taxon>Pezizomycotina</taxon>
        <taxon>Eurotiomycetes</taxon>
        <taxon>Eurotiomycetidae</taxon>
        <taxon>Eurotiales</taxon>
        <taxon>Aspergillaceae</taxon>
        <taxon>Aspergillus</taxon>
        <taxon>Aspergillus subgen. Fumigati</taxon>
    </lineage>
</organism>
<dbReference type="PANTHER" id="PTHR34883:SF8">
    <property type="entry name" value="EXTRACELLULAR SERINE-RICH PROTEIN (AFU_ORTHOLOGUE AFUA_6G00670)"/>
    <property type="match status" value="1"/>
</dbReference>
<dbReference type="AlphaFoldDB" id="A0A8H3RHN6"/>
<evidence type="ECO:0000313" key="4">
    <source>
        <dbReference type="Proteomes" id="UP000465221"/>
    </source>
</evidence>
<keyword evidence="2" id="KW-0812">Transmembrane</keyword>
<reference evidence="3 4" key="1">
    <citation type="submission" date="2020-01" db="EMBL/GenBank/DDBJ databases">
        <title>Draft genome sequence of Aspergillus udagawae IFM 46972.</title>
        <authorList>
            <person name="Takahashi H."/>
            <person name="Yaguchi T."/>
        </authorList>
    </citation>
    <scope>NUCLEOTIDE SEQUENCE [LARGE SCALE GENOMIC DNA]</scope>
    <source>
        <strain evidence="3 4">IFM 46972</strain>
    </source>
</reference>
<evidence type="ECO:0000256" key="2">
    <source>
        <dbReference type="SAM" id="Phobius"/>
    </source>
</evidence>
<dbReference type="Gene3D" id="2.60.40.420">
    <property type="entry name" value="Cupredoxins - blue copper proteins"/>
    <property type="match status" value="1"/>
</dbReference>
<protein>
    <recommendedName>
        <fullName evidence="5">Extracellular serine-rich protein</fullName>
    </recommendedName>
</protein>
<dbReference type="InterPro" id="IPR052953">
    <property type="entry name" value="Ser-rich/MCO-related"/>
</dbReference>
<gene>
    <name evidence="3" type="ORF">IFM46972_01173</name>
</gene>
<dbReference type="PANTHER" id="PTHR34883">
    <property type="entry name" value="SERINE-RICH PROTEIN, PUTATIVE-RELATED-RELATED"/>
    <property type="match status" value="1"/>
</dbReference>